<dbReference type="EMBL" id="VYZN01000001">
    <property type="protein sequence ID" value="KAE9544714.1"/>
    <property type="molecule type" value="Genomic_DNA"/>
</dbReference>
<protein>
    <submittedName>
        <fullName evidence="1">Uncharacterized protein</fullName>
    </submittedName>
</protein>
<dbReference type="Proteomes" id="UP000475862">
    <property type="component" value="Unassembled WGS sequence"/>
</dbReference>
<keyword evidence="2" id="KW-1185">Reference proteome</keyword>
<evidence type="ECO:0000313" key="1">
    <source>
        <dbReference type="EMBL" id="KAE9544714.1"/>
    </source>
</evidence>
<gene>
    <name evidence="1" type="ORF">AGLY_000256</name>
</gene>
<sequence length="193" mass="22705">MIIIIFGFSIGSREKNRNNLYYSAKRRTSFYYCLLIHNINLCQHTYMVTLIQLLILAMGNDYDLYIQVSRLLNLDITSKGKKLTHFDLSLFDITMLNDYLCEIRTFLKSGCMFWRRIVILLSSVDSSSQSQFRIKLKHRTTWHSVVVLYCFIHPPTQLLRLFNIELQATDRLPITQCNNINYDSSELQITTTI</sequence>
<organism evidence="1 2">
    <name type="scientific">Aphis glycines</name>
    <name type="common">Soybean aphid</name>
    <dbReference type="NCBI Taxonomy" id="307491"/>
    <lineage>
        <taxon>Eukaryota</taxon>
        <taxon>Metazoa</taxon>
        <taxon>Ecdysozoa</taxon>
        <taxon>Arthropoda</taxon>
        <taxon>Hexapoda</taxon>
        <taxon>Insecta</taxon>
        <taxon>Pterygota</taxon>
        <taxon>Neoptera</taxon>
        <taxon>Paraneoptera</taxon>
        <taxon>Hemiptera</taxon>
        <taxon>Sternorrhyncha</taxon>
        <taxon>Aphidomorpha</taxon>
        <taxon>Aphidoidea</taxon>
        <taxon>Aphididae</taxon>
        <taxon>Aphidini</taxon>
        <taxon>Aphis</taxon>
        <taxon>Aphis</taxon>
    </lineage>
</organism>
<name>A0A6G0U6L3_APHGL</name>
<dbReference type="AlphaFoldDB" id="A0A6G0U6L3"/>
<comment type="caution">
    <text evidence="1">The sequence shown here is derived from an EMBL/GenBank/DDBJ whole genome shotgun (WGS) entry which is preliminary data.</text>
</comment>
<accession>A0A6G0U6L3</accession>
<reference evidence="1 2" key="1">
    <citation type="submission" date="2019-08" db="EMBL/GenBank/DDBJ databases">
        <title>The genome of the soybean aphid Biotype 1, its phylome, world population structure and adaptation to the North American continent.</title>
        <authorList>
            <person name="Giordano R."/>
            <person name="Donthu R.K."/>
            <person name="Hernandez A.G."/>
            <person name="Wright C.L."/>
            <person name="Zimin A.V."/>
        </authorList>
    </citation>
    <scope>NUCLEOTIDE SEQUENCE [LARGE SCALE GENOMIC DNA]</scope>
    <source>
        <tissue evidence="1">Whole aphids</tissue>
    </source>
</reference>
<evidence type="ECO:0000313" key="2">
    <source>
        <dbReference type="Proteomes" id="UP000475862"/>
    </source>
</evidence>
<proteinExistence type="predicted"/>